<dbReference type="GO" id="GO:1990063">
    <property type="term" value="C:Bam protein complex"/>
    <property type="evidence" value="ECO:0007669"/>
    <property type="project" value="TreeGrafter"/>
</dbReference>
<dbReference type="GO" id="GO:0030674">
    <property type="term" value="F:protein-macromolecule adaptor activity"/>
    <property type="evidence" value="ECO:0007669"/>
    <property type="project" value="TreeGrafter"/>
</dbReference>
<dbReference type="Pfam" id="PF04355">
    <property type="entry name" value="BamE"/>
    <property type="match status" value="1"/>
</dbReference>
<evidence type="ECO:0000313" key="10">
    <source>
        <dbReference type="Proteomes" id="UP000194977"/>
    </source>
</evidence>
<comment type="function">
    <text evidence="4">Part of the outer membrane protein assembly complex, which is involved in assembly and insertion of beta-barrel proteins into the outer membrane.</text>
</comment>
<gene>
    <name evidence="4" type="primary">bamE</name>
    <name evidence="8" type="ORF">B6C91_01750</name>
    <name evidence="7" type="ORF">B6D08_11045</name>
</gene>
<comment type="subcellular location">
    <subcellularLocation>
        <location evidence="4">Cell outer membrane</location>
        <topology evidence="4">Lipid-anchor</topology>
    </subcellularLocation>
</comment>
<keyword evidence="2 4" id="KW-0472">Membrane</keyword>
<dbReference type="PANTHER" id="PTHR37482:SF1">
    <property type="entry name" value="OUTER MEMBRANE PROTEIN ASSEMBLY FACTOR BAME"/>
    <property type="match status" value="1"/>
</dbReference>
<dbReference type="AlphaFoldDB" id="X2H3P3"/>
<reference evidence="9 10" key="1">
    <citation type="submission" date="2017-03" db="EMBL/GenBank/DDBJ databases">
        <title>Comparative genomics of honeybee gut symbionts reveal geographically distinct and subgroup specific antibiotic resistance.</title>
        <authorList>
            <person name="Ludvigsen J."/>
            <person name="Porcellato D."/>
            <person name="Labee-Lund T.M."/>
            <person name="Amdam G.V."/>
            <person name="Rudi K."/>
        </authorList>
    </citation>
    <scope>NUCLEOTIDE SEQUENCE [LARGE SCALE GENOMIC DNA]</scope>
    <source>
        <strain evidence="7 10">A-7-12</strain>
        <strain evidence="8 9">A-9-12</strain>
    </source>
</reference>
<name>X2H3P3_9GAMM</name>
<evidence type="ECO:0000256" key="1">
    <source>
        <dbReference type="ARBA" id="ARBA00022729"/>
    </source>
</evidence>
<feature type="chain" id="PRO_5011799868" description="Outer membrane protein assembly factor BamE" evidence="5">
    <location>
        <begin position="23"/>
        <end position="139"/>
    </location>
</feature>
<dbReference type="Proteomes" id="UP000194800">
    <property type="component" value="Unassembled WGS sequence"/>
</dbReference>
<dbReference type="GO" id="GO:0043165">
    <property type="term" value="P:Gram-negative-bacterium-type cell outer membrane assembly"/>
    <property type="evidence" value="ECO:0007669"/>
    <property type="project" value="UniProtKB-UniRule"/>
</dbReference>
<dbReference type="HOGENOM" id="CLU_083835_2_0_6"/>
<feature type="domain" description="Outer membrane protein assembly factor BamE" evidence="6">
    <location>
        <begin position="35"/>
        <end position="104"/>
    </location>
</feature>
<comment type="subunit">
    <text evidence="4">Part of the Bam complex.</text>
</comment>
<dbReference type="Proteomes" id="UP000194977">
    <property type="component" value="Unassembled WGS sequence"/>
</dbReference>
<dbReference type="EMBL" id="NART01000004">
    <property type="protein sequence ID" value="OTQ11589.1"/>
    <property type="molecule type" value="Genomic_DNA"/>
</dbReference>
<evidence type="ECO:0000256" key="5">
    <source>
        <dbReference type="SAM" id="SignalP"/>
    </source>
</evidence>
<evidence type="ECO:0000259" key="6">
    <source>
        <dbReference type="Pfam" id="PF04355"/>
    </source>
</evidence>
<dbReference type="eggNOG" id="COG2913">
    <property type="taxonomic scope" value="Bacteria"/>
</dbReference>
<feature type="signal peptide" evidence="5">
    <location>
        <begin position="1"/>
        <end position="22"/>
    </location>
</feature>
<comment type="similarity">
    <text evidence="4">Belongs to the BamE family.</text>
</comment>
<dbReference type="OrthoDB" id="9808250at2"/>
<evidence type="ECO:0000256" key="3">
    <source>
        <dbReference type="ARBA" id="ARBA00023237"/>
    </source>
</evidence>
<keyword evidence="3 4" id="KW-0998">Cell outer membrane</keyword>
<dbReference type="PROSITE" id="PS51257">
    <property type="entry name" value="PROKAR_LIPOPROTEIN"/>
    <property type="match status" value="1"/>
</dbReference>
<evidence type="ECO:0000313" key="7">
    <source>
        <dbReference type="EMBL" id="OTP98431.1"/>
    </source>
</evidence>
<dbReference type="PANTHER" id="PTHR37482">
    <property type="entry name" value="OUTER MEMBRANE PROTEIN ASSEMBLY FACTOR BAME"/>
    <property type="match status" value="1"/>
</dbReference>
<comment type="caution">
    <text evidence="7">The sequence shown here is derived from an EMBL/GenBank/DDBJ whole genome shotgun (WGS) entry which is preliminary data.</text>
</comment>
<organism evidence="7 10">
    <name type="scientific">Gilliamella apicola</name>
    <dbReference type="NCBI Taxonomy" id="1196095"/>
    <lineage>
        <taxon>Bacteria</taxon>
        <taxon>Pseudomonadati</taxon>
        <taxon>Pseudomonadota</taxon>
        <taxon>Gammaproteobacteria</taxon>
        <taxon>Orbales</taxon>
        <taxon>Orbaceae</taxon>
        <taxon>Gilliamella</taxon>
    </lineage>
</organism>
<keyword evidence="9" id="KW-1185">Reference proteome</keyword>
<dbReference type="InterPro" id="IPR037873">
    <property type="entry name" value="BamE-like"/>
</dbReference>
<protein>
    <recommendedName>
        <fullName evidence="4">Outer membrane protein assembly factor BamE</fullName>
    </recommendedName>
</protein>
<dbReference type="EMBL" id="NARP01000031">
    <property type="protein sequence ID" value="OTP98431.1"/>
    <property type="molecule type" value="Genomic_DNA"/>
</dbReference>
<keyword evidence="4" id="KW-0449">Lipoprotein</keyword>
<dbReference type="KEGG" id="gap:GAPWK_1056"/>
<evidence type="ECO:0000256" key="4">
    <source>
        <dbReference type="HAMAP-Rule" id="MF_00925"/>
    </source>
</evidence>
<dbReference type="NCBIfam" id="NF008585">
    <property type="entry name" value="PRK11548.1"/>
    <property type="match status" value="1"/>
</dbReference>
<sequence>MPFRKFTSLAILTSILLTGCSAVDHWVYRPDINQGNYVTPEAIDLLKVGQTKDQVVFILGAPMLTSIFGDNVWYYVFRQQPQHESISQRTYAIYFNEMGIVTDIKVSALDGSKSLEEMNKQEISDRIGIQSDDDSDSGD</sequence>
<proteinExistence type="inferred from homology"/>
<keyword evidence="4" id="KW-0564">Palmitate</keyword>
<dbReference type="GO" id="GO:0051205">
    <property type="term" value="P:protein insertion into membrane"/>
    <property type="evidence" value="ECO:0007669"/>
    <property type="project" value="UniProtKB-UniRule"/>
</dbReference>
<keyword evidence="1 4" id="KW-0732">Signal</keyword>
<dbReference type="Gene3D" id="3.30.1450.10">
    <property type="match status" value="1"/>
</dbReference>
<dbReference type="InterPro" id="IPR007450">
    <property type="entry name" value="BamE_dom"/>
</dbReference>
<dbReference type="RefSeq" id="WP_025315235.1">
    <property type="nucleotide sequence ID" value="NZ_CAMLAF010000007.1"/>
</dbReference>
<evidence type="ECO:0000313" key="8">
    <source>
        <dbReference type="EMBL" id="OTQ11589.1"/>
    </source>
</evidence>
<evidence type="ECO:0000313" key="9">
    <source>
        <dbReference type="Proteomes" id="UP000194800"/>
    </source>
</evidence>
<dbReference type="InterPro" id="IPR026592">
    <property type="entry name" value="BamE"/>
</dbReference>
<evidence type="ECO:0000256" key="2">
    <source>
        <dbReference type="ARBA" id="ARBA00023136"/>
    </source>
</evidence>
<dbReference type="HAMAP" id="MF_00925">
    <property type="entry name" value="OM_assembly_BamE"/>
    <property type="match status" value="1"/>
</dbReference>
<accession>X2H3P3</accession>
<dbReference type="GeneID" id="29850751"/>